<evidence type="ECO:0000313" key="1">
    <source>
        <dbReference type="EMBL" id="GID14578.1"/>
    </source>
</evidence>
<accession>A0A8J3JEQ7</accession>
<organism evidence="1 2">
    <name type="scientific">Actinocatenispora rupis</name>
    <dbReference type="NCBI Taxonomy" id="519421"/>
    <lineage>
        <taxon>Bacteria</taxon>
        <taxon>Bacillati</taxon>
        <taxon>Actinomycetota</taxon>
        <taxon>Actinomycetes</taxon>
        <taxon>Micromonosporales</taxon>
        <taxon>Micromonosporaceae</taxon>
        <taxon>Actinocatenispora</taxon>
    </lineage>
</organism>
<dbReference type="Proteomes" id="UP000612808">
    <property type="component" value="Unassembled WGS sequence"/>
</dbReference>
<protein>
    <submittedName>
        <fullName evidence="1">Uncharacterized protein</fullName>
    </submittedName>
</protein>
<reference evidence="1" key="1">
    <citation type="submission" date="2021-01" db="EMBL/GenBank/DDBJ databases">
        <title>Whole genome shotgun sequence of Actinocatenispora rupis NBRC 107355.</title>
        <authorList>
            <person name="Komaki H."/>
            <person name="Tamura T."/>
        </authorList>
    </citation>
    <scope>NUCLEOTIDE SEQUENCE</scope>
    <source>
        <strain evidence="1">NBRC 107355</strain>
    </source>
</reference>
<sequence length="74" mass="8220">MPPCESCRGQQVANLGLTGQHTNGLHPNSRSLGFRPMSTLSATVCLNCGRTTFYADDLAKIREAAQRHPDWFTW</sequence>
<evidence type="ECO:0000313" key="2">
    <source>
        <dbReference type="Proteomes" id="UP000612808"/>
    </source>
</evidence>
<name>A0A8J3JEQ7_9ACTN</name>
<dbReference type="EMBL" id="BOMB01000032">
    <property type="protein sequence ID" value="GID14578.1"/>
    <property type="molecule type" value="Genomic_DNA"/>
</dbReference>
<keyword evidence="2" id="KW-1185">Reference proteome</keyword>
<dbReference type="AlphaFoldDB" id="A0A8J3JEQ7"/>
<proteinExistence type="predicted"/>
<comment type="caution">
    <text evidence="1">The sequence shown here is derived from an EMBL/GenBank/DDBJ whole genome shotgun (WGS) entry which is preliminary data.</text>
</comment>
<gene>
    <name evidence="1" type="ORF">Aru02nite_54670</name>
</gene>